<feature type="binding site" evidence="14">
    <location>
        <position position="250"/>
    </location>
    <ligand>
        <name>Ca(2+)</name>
        <dbReference type="ChEBI" id="CHEBI:29108"/>
        <label>2</label>
    </ligand>
</feature>
<evidence type="ECO:0000256" key="6">
    <source>
        <dbReference type="ARBA" id="ARBA00022617"/>
    </source>
</evidence>
<evidence type="ECO:0000256" key="1">
    <source>
        <dbReference type="ARBA" id="ARBA00000189"/>
    </source>
</evidence>
<proteinExistence type="inferred from homology"/>
<feature type="chain" id="PRO_5033103897" description="Peroxidase" evidence="17">
    <location>
        <begin position="22"/>
        <end position="323"/>
    </location>
</feature>
<dbReference type="PROSITE" id="PS50873">
    <property type="entry name" value="PEROXIDASE_4"/>
    <property type="match status" value="1"/>
</dbReference>
<dbReference type="Gene3D" id="1.10.520.10">
    <property type="match status" value="1"/>
</dbReference>
<comment type="caution">
    <text evidence="19">The sequence shown here is derived from an EMBL/GenBank/DDBJ whole genome shotgun (WGS) entry which is preliminary data.</text>
</comment>
<dbReference type="CDD" id="cd00693">
    <property type="entry name" value="secretory_peroxidase"/>
    <property type="match status" value="1"/>
</dbReference>
<dbReference type="FunFam" id="1.10.520.10:FF:000008">
    <property type="entry name" value="Peroxidase"/>
    <property type="match status" value="1"/>
</dbReference>
<evidence type="ECO:0000256" key="2">
    <source>
        <dbReference type="ARBA" id="ARBA00002322"/>
    </source>
</evidence>
<evidence type="ECO:0000256" key="14">
    <source>
        <dbReference type="PIRSR" id="PIRSR600823-3"/>
    </source>
</evidence>
<feature type="disulfide bond" evidence="16">
    <location>
        <begin position="65"/>
        <end position="70"/>
    </location>
</feature>
<feature type="binding site" evidence="14">
    <location>
        <position position="242"/>
    </location>
    <ligand>
        <name>Ca(2+)</name>
        <dbReference type="ChEBI" id="CHEBI:29108"/>
        <label>2</label>
    </ligand>
</feature>
<dbReference type="EMBL" id="JABCRI010000018">
    <property type="protein sequence ID" value="KAF8390654.1"/>
    <property type="molecule type" value="Genomic_DNA"/>
</dbReference>
<comment type="similarity">
    <text evidence="17">Belongs to the peroxidase family. Classical plant (class III) peroxidase subfamily.</text>
</comment>
<comment type="cofactor">
    <cofactor evidence="14 17">
        <name>Ca(2+)</name>
        <dbReference type="ChEBI" id="CHEBI:29108"/>
    </cofactor>
    <text evidence="14 17">Binds 2 calcium ions per subunit.</text>
</comment>
<evidence type="ECO:0000256" key="12">
    <source>
        <dbReference type="PIRSR" id="PIRSR600823-1"/>
    </source>
</evidence>
<keyword evidence="8 17" id="KW-0560">Oxidoreductase</keyword>
<comment type="function">
    <text evidence="2">Removal of H(2)O(2), oxidation of toxic reductants, biosynthesis and degradation of lignin, suberization, auxin catabolism, response to environmental stresses such as wounding, pathogen attack and oxidative stress. These functions might be dependent on each isozyme/isoform in each plant tissue.</text>
</comment>
<feature type="binding site" evidence="14">
    <location>
        <position position="67"/>
    </location>
    <ligand>
        <name>Ca(2+)</name>
        <dbReference type="ChEBI" id="CHEBI:29108"/>
        <label>1</label>
    </ligand>
</feature>
<evidence type="ECO:0000256" key="10">
    <source>
        <dbReference type="ARBA" id="ARBA00023157"/>
    </source>
</evidence>
<evidence type="ECO:0000256" key="5">
    <source>
        <dbReference type="ARBA" id="ARBA00022559"/>
    </source>
</evidence>
<evidence type="ECO:0000256" key="16">
    <source>
        <dbReference type="PIRSR" id="PIRSR600823-5"/>
    </source>
</evidence>
<feature type="binding site" evidence="14">
    <location>
        <position position="191"/>
    </location>
    <ligand>
        <name>Ca(2+)</name>
        <dbReference type="ChEBI" id="CHEBI:29108"/>
        <label>2</label>
    </ligand>
</feature>
<keyword evidence="7 14" id="KW-0479">Metal-binding</keyword>
<evidence type="ECO:0000256" key="11">
    <source>
        <dbReference type="ARBA" id="ARBA00023324"/>
    </source>
</evidence>
<feature type="disulfide bond" evidence="16">
    <location>
        <begin position="197"/>
        <end position="229"/>
    </location>
</feature>
<dbReference type="PROSITE" id="PS00436">
    <property type="entry name" value="PEROXIDASE_2"/>
    <property type="match status" value="1"/>
</dbReference>
<keyword evidence="11 17" id="KW-0376">Hydrogen peroxide</keyword>
<keyword evidence="14 17" id="KW-0106">Calcium</keyword>
<feature type="binding site" evidence="14">
    <location>
        <position position="245"/>
    </location>
    <ligand>
        <name>Ca(2+)</name>
        <dbReference type="ChEBI" id="CHEBI:29108"/>
        <label>2</label>
    </ligand>
</feature>
<dbReference type="GO" id="GO:0046872">
    <property type="term" value="F:metal ion binding"/>
    <property type="evidence" value="ECO:0007669"/>
    <property type="project" value="UniProtKB-UniRule"/>
</dbReference>
<dbReference type="InterPro" id="IPR019794">
    <property type="entry name" value="Peroxidases_AS"/>
</dbReference>
<dbReference type="InterPro" id="IPR002016">
    <property type="entry name" value="Haem_peroxidase"/>
</dbReference>
<keyword evidence="10 16" id="KW-1015">Disulfide bond</keyword>
<dbReference type="OrthoDB" id="2113341at2759"/>
<dbReference type="PANTHER" id="PTHR31517">
    <property type="match status" value="1"/>
</dbReference>
<feature type="active site" description="Proton acceptor" evidence="12">
    <location>
        <position position="63"/>
    </location>
</feature>
<dbReference type="SUPFAM" id="SSF48113">
    <property type="entry name" value="Heme-dependent peroxidases"/>
    <property type="match status" value="1"/>
</dbReference>
<keyword evidence="17" id="KW-0964">Secreted</keyword>
<comment type="similarity">
    <text evidence="3">Belongs to the peroxidase family. Ascorbate peroxidase subfamily.</text>
</comment>
<feature type="signal peptide" evidence="17">
    <location>
        <begin position="1"/>
        <end position="21"/>
    </location>
</feature>
<comment type="catalytic activity">
    <reaction evidence="1 17">
        <text>2 a phenolic donor + H2O2 = 2 a phenolic radical donor + 2 H2O</text>
        <dbReference type="Rhea" id="RHEA:56136"/>
        <dbReference type="ChEBI" id="CHEBI:15377"/>
        <dbReference type="ChEBI" id="CHEBI:16240"/>
        <dbReference type="ChEBI" id="CHEBI:139520"/>
        <dbReference type="ChEBI" id="CHEBI:139521"/>
        <dbReference type="EC" id="1.11.1.7"/>
    </reaction>
</comment>
<feature type="binding site" description="axial binding residue" evidence="14">
    <location>
        <position position="190"/>
    </location>
    <ligand>
        <name>heme b</name>
        <dbReference type="ChEBI" id="CHEBI:60344"/>
    </ligand>
    <ligandPart>
        <name>Fe</name>
        <dbReference type="ChEBI" id="CHEBI:18248"/>
    </ligandPart>
</feature>
<feature type="binding site" evidence="14">
    <location>
        <position position="64"/>
    </location>
    <ligand>
        <name>Ca(2+)</name>
        <dbReference type="ChEBI" id="CHEBI:29108"/>
        <label>1</label>
    </ligand>
</feature>
<feature type="disulfide bond" evidence="16">
    <location>
        <begin position="32"/>
        <end position="112"/>
    </location>
</feature>
<dbReference type="InterPro" id="IPR033905">
    <property type="entry name" value="Secretory_peroxidase"/>
</dbReference>
<dbReference type="AlphaFoldDB" id="A0A834YKM4"/>
<dbReference type="GO" id="GO:0140825">
    <property type="term" value="F:lactoperoxidase activity"/>
    <property type="evidence" value="ECO:0007669"/>
    <property type="project" value="UniProtKB-EC"/>
</dbReference>
<evidence type="ECO:0000256" key="8">
    <source>
        <dbReference type="ARBA" id="ARBA00023002"/>
    </source>
</evidence>
<dbReference type="PRINTS" id="PR00461">
    <property type="entry name" value="PLPEROXIDASE"/>
</dbReference>
<evidence type="ECO:0000259" key="18">
    <source>
        <dbReference type="PROSITE" id="PS50873"/>
    </source>
</evidence>
<dbReference type="GO" id="GO:0042744">
    <property type="term" value="P:hydrogen peroxide catabolic process"/>
    <property type="evidence" value="ECO:0007669"/>
    <property type="project" value="UniProtKB-KW"/>
</dbReference>
<dbReference type="Gene3D" id="1.10.420.10">
    <property type="entry name" value="Peroxidase, domain 2"/>
    <property type="match status" value="1"/>
</dbReference>
<dbReference type="PANTHER" id="PTHR31517:SF51">
    <property type="entry name" value="PEROXIDASE 55"/>
    <property type="match status" value="1"/>
</dbReference>
<feature type="binding site" evidence="14">
    <location>
        <position position="73"/>
    </location>
    <ligand>
        <name>Ca(2+)</name>
        <dbReference type="ChEBI" id="CHEBI:29108"/>
        <label>1</label>
    </ligand>
</feature>
<keyword evidence="5 17" id="KW-0575">Peroxidase</keyword>
<dbReference type="GO" id="GO:0005576">
    <property type="term" value="C:extracellular region"/>
    <property type="evidence" value="ECO:0007669"/>
    <property type="project" value="UniProtKB-SubCell"/>
</dbReference>
<feature type="disulfide bond" evidence="16">
    <location>
        <begin position="118"/>
        <end position="318"/>
    </location>
</feature>
<dbReference type="EC" id="1.11.1.7" evidence="4 17"/>
<dbReference type="Pfam" id="PF00141">
    <property type="entry name" value="peroxidase"/>
    <property type="match status" value="1"/>
</dbReference>
<dbReference type="Proteomes" id="UP000655225">
    <property type="component" value="Unassembled WGS sequence"/>
</dbReference>
<sequence length="323" mass="34735">MEAWRGLCLILVLVVLGRGEGQLMENFYGSSCPNVETIVKQTVTTKFGQTFTTVPATLRLFFHDCFVEGCDASVMIASPNGDAEKDAPDNISLAGDGFDTVIKAKEAVEAQCPGVVSCADILALAARDVVVLSGGPTYNVELGRLDGFISQASRVAGNLPEPTFDLDLLNTMFSKHNLNQIDMIALSGAHTLGFSHCNRFANRLYNFTPSSPVDPSLDPDYAQQLMSACPQDVDPSIAVDMDPTTPRLFDNAYYQNLVAGKGMFTSDEVLFTDTASKSTVNDFATNSLNFNGAFATAMTKLGRVGVKMGDQGEIRKVCTTFNS</sequence>
<evidence type="ECO:0000256" key="3">
    <source>
        <dbReference type="ARBA" id="ARBA00006873"/>
    </source>
</evidence>
<dbReference type="PROSITE" id="PS00435">
    <property type="entry name" value="PEROXIDASE_1"/>
    <property type="match status" value="1"/>
</dbReference>
<feature type="domain" description="Plant heme peroxidase family profile" evidence="18">
    <location>
        <begin position="22"/>
        <end position="322"/>
    </location>
</feature>
<evidence type="ECO:0000313" key="19">
    <source>
        <dbReference type="EMBL" id="KAF8390654.1"/>
    </source>
</evidence>
<name>A0A834YKM4_TETSI</name>
<dbReference type="GO" id="GO:0020037">
    <property type="term" value="F:heme binding"/>
    <property type="evidence" value="ECO:0007669"/>
    <property type="project" value="UniProtKB-UniRule"/>
</dbReference>
<feature type="binding site" evidence="14">
    <location>
        <position position="71"/>
    </location>
    <ligand>
        <name>Ca(2+)</name>
        <dbReference type="ChEBI" id="CHEBI:29108"/>
        <label>1</label>
    </ligand>
</feature>
<dbReference type="OMA" id="LMSACPQ"/>
<gene>
    <name evidence="19" type="ORF">HHK36_025181</name>
</gene>
<feature type="binding site" evidence="13">
    <location>
        <position position="160"/>
    </location>
    <ligand>
        <name>substrate</name>
    </ligand>
</feature>
<dbReference type="InterPro" id="IPR019793">
    <property type="entry name" value="Peroxidases_heam-ligand_BS"/>
</dbReference>
<accession>A0A834YKM4</accession>
<keyword evidence="9 14" id="KW-0408">Iron</keyword>
<evidence type="ECO:0000256" key="7">
    <source>
        <dbReference type="ARBA" id="ARBA00022723"/>
    </source>
</evidence>
<feature type="binding site" evidence="14">
    <location>
        <position position="69"/>
    </location>
    <ligand>
        <name>Ca(2+)</name>
        <dbReference type="ChEBI" id="CHEBI:29108"/>
        <label>1</label>
    </ligand>
</feature>
<dbReference type="PRINTS" id="PR00458">
    <property type="entry name" value="PEROXIDASE"/>
</dbReference>
<evidence type="ECO:0000313" key="20">
    <source>
        <dbReference type="Proteomes" id="UP000655225"/>
    </source>
</evidence>
<dbReference type="FunFam" id="1.10.420.10:FF:000001">
    <property type="entry name" value="Peroxidase"/>
    <property type="match status" value="1"/>
</dbReference>
<keyword evidence="20" id="KW-1185">Reference proteome</keyword>
<dbReference type="InterPro" id="IPR000823">
    <property type="entry name" value="Peroxidase_pln"/>
</dbReference>
<dbReference type="InterPro" id="IPR010255">
    <property type="entry name" value="Haem_peroxidase_sf"/>
</dbReference>
<dbReference type="GO" id="GO:0006979">
    <property type="term" value="P:response to oxidative stress"/>
    <property type="evidence" value="ECO:0007669"/>
    <property type="project" value="UniProtKB-UniRule"/>
</dbReference>
<organism evidence="19 20">
    <name type="scientific">Tetracentron sinense</name>
    <name type="common">Spur-leaf</name>
    <dbReference type="NCBI Taxonomy" id="13715"/>
    <lineage>
        <taxon>Eukaryota</taxon>
        <taxon>Viridiplantae</taxon>
        <taxon>Streptophyta</taxon>
        <taxon>Embryophyta</taxon>
        <taxon>Tracheophyta</taxon>
        <taxon>Spermatophyta</taxon>
        <taxon>Magnoliopsida</taxon>
        <taxon>Trochodendrales</taxon>
        <taxon>Trochodendraceae</taxon>
        <taxon>Tetracentron</taxon>
    </lineage>
</organism>
<reference evidence="19 20" key="1">
    <citation type="submission" date="2020-04" db="EMBL/GenBank/DDBJ databases">
        <title>Plant Genome Project.</title>
        <authorList>
            <person name="Zhang R.-G."/>
        </authorList>
    </citation>
    <scope>NUCLEOTIDE SEQUENCE [LARGE SCALE GENOMIC DNA]</scope>
    <source>
        <strain evidence="19">YNK0</strain>
        <tissue evidence="19">Leaf</tissue>
    </source>
</reference>
<keyword evidence="6 17" id="KW-0349">Heme</keyword>
<evidence type="ECO:0000256" key="9">
    <source>
        <dbReference type="ARBA" id="ARBA00023004"/>
    </source>
</evidence>
<keyword evidence="17" id="KW-0732">Signal</keyword>
<evidence type="ECO:0000256" key="13">
    <source>
        <dbReference type="PIRSR" id="PIRSR600823-2"/>
    </source>
</evidence>
<feature type="binding site" evidence="14">
    <location>
        <position position="84"/>
    </location>
    <ligand>
        <name>Ca(2+)</name>
        <dbReference type="ChEBI" id="CHEBI:29108"/>
        <label>1</label>
    </ligand>
</feature>
<evidence type="ECO:0000256" key="15">
    <source>
        <dbReference type="PIRSR" id="PIRSR600823-4"/>
    </source>
</evidence>
<evidence type="ECO:0000256" key="17">
    <source>
        <dbReference type="RuleBase" id="RU362060"/>
    </source>
</evidence>
<feature type="site" description="Transition state stabilizer" evidence="15">
    <location>
        <position position="59"/>
    </location>
</feature>
<protein>
    <recommendedName>
        <fullName evidence="4 17">Peroxidase</fullName>
        <ecNumber evidence="4 17">1.11.1.7</ecNumber>
    </recommendedName>
</protein>
<comment type="cofactor">
    <cofactor evidence="14 17">
        <name>heme b</name>
        <dbReference type="ChEBI" id="CHEBI:60344"/>
    </cofactor>
    <text evidence="14 17">Binds 1 heme b (iron(II)-protoporphyrin IX) group per subunit.</text>
</comment>
<comment type="subcellular location">
    <subcellularLocation>
        <location evidence="17">Secreted</location>
    </subcellularLocation>
</comment>
<evidence type="ECO:0000256" key="4">
    <source>
        <dbReference type="ARBA" id="ARBA00012313"/>
    </source>
</evidence>